<sequence length="455" mass="48587">SPTTWERGKGGEGHPSAPVPPLGEPVADSPSPTTWERGKGGEGHPSAPVPPLGEPVADSPSPTTWERGKGGEGHPSAPMAPLADARKLDAIAPAPTTWERMTGGEGHPSSPVTPLADAKKLDADSPAPTLWERGPGGEGHPGHPHHHHPPLALFWLPLVLLGLGWLVGFPLLALGGLGVLAFWRALTLAQRPAASFALLVVALGCAIIFGTEVIFIRDVFGTRMNTIFKFYYQVWLLWGMLAPFALWWMLRYARGRWGRGLAWGASALSLVLLAGALVYPWLALGELGRGPWVGLQGHTPRETHASGMDAVAWLRRMAPPGSVVLEAAAVDNGAAVAAGLEAPRCGGSYNGEGFGGVAAATGLPTLLGWDGHQRQWRGGDPEALAELGPRCAAADTIYRTLDVERARELLQRYNVAYVYVGELERYRYPAEALAKFATLGEVVFSADEVRIYRVW</sequence>
<evidence type="ECO:0000256" key="2">
    <source>
        <dbReference type="SAM" id="Phobius"/>
    </source>
</evidence>
<evidence type="ECO:0000313" key="3">
    <source>
        <dbReference type="EMBL" id="RRR74939.1"/>
    </source>
</evidence>
<feature type="transmembrane region" description="Helical" evidence="2">
    <location>
        <begin position="261"/>
        <end position="282"/>
    </location>
</feature>
<dbReference type="Proteomes" id="UP000280307">
    <property type="component" value="Unassembled WGS sequence"/>
</dbReference>
<feature type="region of interest" description="Disordered" evidence="1">
    <location>
        <begin position="97"/>
        <end position="144"/>
    </location>
</feature>
<dbReference type="PANTHER" id="PTHR10790">
    <property type="entry name" value="TPR-DOMAIN CONTAINING PROTEIN"/>
    <property type="match status" value="1"/>
</dbReference>
<dbReference type="EMBL" id="RSAS01000227">
    <property type="protein sequence ID" value="RRR74939.1"/>
    <property type="molecule type" value="Genomic_DNA"/>
</dbReference>
<feature type="transmembrane region" description="Helical" evidence="2">
    <location>
        <begin position="154"/>
        <end position="183"/>
    </location>
</feature>
<accession>A0A426U4T7</accession>
<feature type="compositionally biased region" description="Basic and acidic residues" evidence="1">
    <location>
        <begin position="1"/>
        <end position="12"/>
    </location>
</feature>
<keyword evidence="2" id="KW-0472">Membrane</keyword>
<organism evidence="3 4">
    <name type="scientific">Candidatus Viridilinea halotolerans</name>
    <dbReference type="NCBI Taxonomy" id="2491704"/>
    <lineage>
        <taxon>Bacteria</taxon>
        <taxon>Bacillati</taxon>
        <taxon>Chloroflexota</taxon>
        <taxon>Chloroflexia</taxon>
        <taxon>Chloroflexales</taxon>
        <taxon>Chloroflexineae</taxon>
        <taxon>Oscillochloridaceae</taxon>
        <taxon>Candidatus Viridilinea</taxon>
    </lineage>
</organism>
<feature type="region of interest" description="Disordered" evidence="1">
    <location>
        <begin position="1"/>
        <end position="80"/>
    </location>
</feature>
<keyword evidence="2" id="KW-1133">Transmembrane helix</keyword>
<reference evidence="3 4" key="1">
    <citation type="submission" date="2018-12" db="EMBL/GenBank/DDBJ databases">
        <title>Genome Sequence of Candidatus Viridilinea halotolerans isolated from saline sulfide-rich spring.</title>
        <authorList>
            <person name="Grouzdev D.S."/>
            <person name="Burganskaya E.I."/>
            <person name="Krutkina M.S."/>
            <person name="Sukhacheva M.V."/>
            <person name="Gorlenko V.M."/>
        </authorList>
    </citation>
    <scope>NUCLEOTIDE SEQUENCE [LARGE SCALE GENOMIC DNA]</scope>
    <source>
        <strain evidence="3">Chok-6</strain>
    </source>
</reference>
<name>A0A426U4T7_9CHLR</name>
<dbReference type="InterPro" id="IPR018746">
    <property type="entry name" value="DUF2298"/>
</dbReference>
<comment type="caution">
    <text evidence="3">The sequence shown here is derived from an EMBL/GenBank/DDBJ whole genome shotgun (WGS) entry which is preliminary data.</text>
</comment>
<feature type="transmembrane region" description="Helical" evidence="2">
    <location>
        <begin position="195"/>
        <end position="215"/>
    </location>
</feature>
<dbReference type="AlphaFoldDB" id="A0A426U4T7"/>
<feature type="non-terminal residue" evidence="3">
    <location>
        <position position="1"/>
    </location>
</feature>
<dbReference type="PANTHER" id="PTHR10790:SF51">
    <property type="entry name" value="TETRATRICOPEPTIDE REPEAT PROTEIN"/>
    <property type="match status" value="1"/>
</dbReference>
<keyword evidence="2" id="KW-0812">Transmembrane</keyword>
<evidence type="ECO:0000256" key="1">
    <source>
        <dbReference type="SAM" id="MobiDB-lite"/>
    </source>
</evidence>
<feature type="transmembrane region" description="Helical" evidence="2">
    <location>
        <begin position="230"/>
        <end position="249"/>
    </location>
</feature>
<proteinExistence type="predicted"/>
<gene>
    <name evidence="3" type="ORF">EI684_05930</name>
</gene>
<dbReference type="Pfam" id="PF10060">
    <property type="entry name" value="DUF2298"/>
    <property type="match status" value="1"/>
</dbReference>
<evidence type="ECO:0000313" key="4">
    <source>
        <dbReference type="Proteomes" id="UP000280307"/>
    </source>
</evidence>
<protein>
    <submittedName>
        <fullName evidence="3">Uncharacterized protein</fullName>
    </submittedName>
</protein>